<dbReference type="Proteomes" id="UP000824242">
    <property type="component" value="Unassembled WGS sequence"/>
</dbReference>
<reference evidence="3" key="1">
    <citation type="submission" date="2020-10" db="EMBL/GenBank/DDBJ databases">
        <authorList>
            <person name="Gilroy R."/>
        </authorList>
    </citation>
    <scope>NUCLEOTIDE SEQUENCE</scope>
    <source>
        <strain evidence="3">ChiSxjej1B13-7958</strain>
    </source>
</reference>
<sequence length="404" mass="42332">MKNYRKLALAFCLALVLTAVGMPPAVFADEGETVSIRIVHTNDSHGRYAAGETCVGYAKLQTIAAGDGQRADLILDAGDAFHGLSFATVEQGASIAELFKTIGCTAMTPGLSDLSYGTAHLRGLETDSGTPVLSCNLLDGTTAQPVFTPSVGLTVQGVRIGLIGVTSPDLLEQLDTKDGQSLILADPAACVQQEIDRLRKEGCTILIVLAHMGDSSASTWTSERLVSETEGIDVLIDGRSHTVENRMVSWKNGQGQALCVQTGCYLENVGVLTLEADRETGRPVNLSTSCEELISAGQAAEIEEDAGVAEQIALIEKRQSVLSESSVPAVSSRPASSAVRPQAVSPAVSSGAAVSSQAEESALPPEQPVQTEQGTWEMFPVLLAAAVVVLVAVFVLLSRRGQGR</sequence>
<name>A0A9D1DD58_9FIRM</name>
<feature type="transmembrane region" description="Helical" evidence="2">
    <location>
        <begin position="378"/>
        <end position="397"/>
    </location>
</feature>
<keyword evidence="2" id="KW-1133">Transmembrane helix</keyword>
<keyword evidence="1" id="KW-0732">Signal</keyword>
<dbReference type="InterPro" id="IPR006179">
    <property type="entry name" value="5_nucleotidase/apyrase"/>
</dbReference>
<dbReference type="GO" id="GO:0030288">
    <property type="term" value="C:outer membrane-bounded periplasmic space"/>
    <property type="evidence" value="ECO:0007669"/>
    <property type="project" value="TreeGrafter"/>
</dbReference>
<comment type="similarity">
    <text evidence="1">Belongs to the 5'-nucleotidase family.</text>
</comment>
<evidence type="ECO:0000313" key="3">
    <source>
        <dbReference type="EMBL" id="HIR46276.1"/>
    </source>
</evidence>
<accession>A0A9D1DD58</accession>
<feature type="chain" id="PRO_5039744495" description="5'-nucleotidase" evidence="1">
    <location>
        <begin position="29"/>
        <end position="404"/>
    </location>
</feature>
<keyword evidence="2" id="KW-0812">Transmembrane</keyword>
<keyword evidence="2" id="KW-0472">Membrane</keyword>
<dbReference type="EMBL" id="DVGZ01000013">
    <property type="protein sequence ID" value="HIR46276.1"/>
    <property type="molecule type" value="Genomic_DNA"/>
</dbReference>
<dbReference type="AlphaFoldDB" id="A0A9D1DD58"/>
<keyword evidence="1" id="KW-0378">Hydrolase</keyword>
<gene>
    <name evidence="3" type="ORF">IAB89_01255</name>
</gene>
<proteinExistence type="inferred from homology"/>
<feature type="signal peptide" evidence="1">
    <location>
        <begin position="1"/>
        <end position="28"/>
    </location>
</feature>
<evidence type="ECO:0000313" key="4">
    <source>
        <dbReference type="Proteomes" id="UP000824242"/>
    </source>
</evidence>
<dbReference type="PRINTS" id="PR01607">
    <property type="entry name" value="APYRASEFAMLY"/>
</dbReference>
<dbReference type="PANTHER" id="PTHR11575:SF24">
    <property type="entry name" value="5'-NUCLEOTIDASE"/>
    <property type="match status" value="1"/>
</dbReference>
<evidence type="ECO:0008006" key="5">
    <source>
        <dbReference type="Google" id="ProtNLM"/>
    </source>
</evidence>
<reference evidence="3" key="2">
    <citation type="journal article" date="2021" name="PeerJ">
        <title>Extensive microbial diversity within the chicken gut microbiome revealed by metagenomics and culture.</title>
        <authorList>
            <person name="Gilroy R."/>
            <person name="Ravi A."/>
            <person name="Getino M."/>
            <person name="Pursley I."/>
            <person name="Horton D.L."/>
            <person name="Alikhan N.F."/>
            <person name="Baker D."/>
            <person name="Gharbi K."/>
            <person name="Hall N."/>
            <person name="Watson M."/>
            <person name="Adriaenssens E.M."/>
            <person name="Foster-Nyarko E."/>
            <person name="Jarju S."/>
            <person name="Secka A."/>
            <person name="Antonio M."/>
            <person name="Oren A."/>
            <person name="Chaudhuri R.R."/>
            <person name="La Ragione R."/>
            <person name="Hildebrand F."/>
            <person name="Pallen M.J."/>
        </authorList>
    </citation>
    <scope>NUCLEOTIDE SEQUENCE</scope>
    <source>
        <strain evidence="3">ChiSxjej1B13-7958</strain>
    </source>
</reference>
<dbReference type="InterPro" id="IPR029052">
    <property type="entry name" value="Metallo-depent_PP-like"/>
</dbReference>
<dbReference type="GO" id="GO:0009166">
    <property type="term" value="P:nucleotide catabolic process"/>
    <property type="evidence" value="ECO:0007669"/>
    <property type="project" value="InterPro"/>
</dbReference>
<keyword evidence="1" id="KW-0547">Nucleotide-binding</keyword>
<dbReference type="PANTHER" id="PTHR11575">
    <property type="entry name" value="5'-NUCLEOTIDASE-RELATED"/>
    <property type="match status" value="1"/>
</dbReference>
<dbReference type="SUPFAM" id="SSF56300">
    <property type="entry name" value="Metallo-dependent phosphatases"/>
    <property type="match status" value="1"/>
</dbReference>
<evidence type="ECO:0000256" key="1">
    <source>
        <dbReference type="RuleBase" id="RU362119"/>
    </source>
</evidence>
<evidence type="ECO:0000256" key="2">
    <source>
        <dbReference type="SAM" id="Phobius"/>
    </source>
</evidence>
<dbReference type="GO" id="GO:0016787">
    <property type="term" value="F:hydrolase activity"/>
    <property type="evidence" value="ECO:0007669"/>
    <property type="project" value="UniProtKB-KW"/>
</dbReference>
<protein>
    <recommendedName>
        <fullName evidence="5">5'-nucleotidase</fullName>
    </recommendedName>
</protein>
<dbReference type="GO" id="GO:0000166">
    <property type="term" value="F:nucleotide binding"/>
    <property type="evidence" value="ECO:0007669"/>
    <property type="project" value="UniProtKB-KW"/>
</dbReference>
<organism evidence="3 4">
    <name type="scientific">Candidatus Caccousia avicola</name>
    <dbReference type="NCBI Taxonomy" id="2840721"/>
    <lineage>
        <taxon>Bacteria</taxon>
        <taxon>Bacillati</taxon>
        <taxon>Bacillota</taxon>
        <taxon>Clostridia</taxon>
        <taxon>Eubacteriales</taxon>
        <taxon>Oscillospiraceae</taxon>
        <taxon>Oscillospiraceae incertae sedis</taxon>
        <taxon>Candidatus Caccousia</taxon>
    </lineage>
</organism>
<dbReference type="Gene3D" id="3.60.21.10">
    <property type="match status" value="1"/>
</dbReference>
<comment type="caution">
    <text evidence="3">The sequence shown here is derived from an EMBL/GenBank/DDBJ whole genome shotgun (WGS) entry which is preliminary data.</text>
</comment>